<keyword evidence="2" id="KW-1185">Reference proteome</keyword>
<dbReference type="Proteomes" id="UP000828390">
    <property type="component" value="Unassembled WGS sequence"/>
</dbReference>
<gene>
    <name evidence="1" type="ORF">DPMN_191408</name>
</gene>
<sequence>MNLCLKYGPTFVLCFCIGITLKKTGVWLKVIVIVVDVSAVFTSSDQECVTIFVNVDICYINQLLLGLFHLLPNIPHHVCFLIF</sequence>
<comment type="caution">
    <text evidence="1">The sequence shown here is derived from an EMBL/GenBank/DDBJ whole genome shotgun (WGS) entry which is preliminary data.</text>
</comment>
<proteinExistence type="predicted"/>
<dbReference type="AlphaFoldDB" id="A0A9D3Y132"/>
<name>A0A9D3Y132_DREPO</name>
<evidence type="ECO:0000313" key="1">
    <source>
        <dbReference type="EMBL" id="KAH3691992.1"/>
    </source>
</evidence>
<organism evidence="1 2">
    <name type="scientific">Dreissena polymorpha</name>
    <name type="common">Zebra mussel</name>
    <name type="synonym">Mytilus polymorpha</name>
    <dbReference type="NCBI Taxonomy" id="45954"/>
    <lineage>
        <taxon>Eukaryota</taxon>
        <taxon>Metazoa</taxon>
        <taxon>Spiralia</taxon>
        <taxon>Lophotrochozoa</taxon>
        <taxon>Mollusca</taxon>
        <taxon>Bivalvia</taxon>
        <taxon>Autobranchia</taxon>
        <taxon>Heteroconchia</taxon>
        <taxon>Euheterodonta</taxon>
        <taxon>Imparidentia</taxon>
        <taxon>Neoheterodontei</taxon>
        <taxon>Myida</taxon>
        <taxon>Dreissenoidea</taxon>
        <taxon>Dreissenidae</taxon>
        <taxon>Dreissena</taxon>
    </lineage>
</organism>
<reference evidence="1" key="2">
    <citation type="submission" date="2020-11" db="EMBL/GenBank/DDBJ databases">
        <authorList>
            <person name="McCartney M.A."/>
            <person name="Auch B."/>
            <person name="Kono T."/>
            <person name="Mallez S."/>
            <person name="Becker A."/>
            <person name="Gohl D.M."/>
            <person name="Silverstein K.A.T."/>
            <person name="Koren S."/>
            <person name="Bechman K.B."/>
            <person name="Herman A."/>
            <person name="Abrahante J.E."/>
            <person name="Garbe J."/>
        </authorList>
    </citation>
    <scope>NUCLEOTIDE SEQUENCE</scope>
    <source>
        <strain evidence="1">Duluth1</strain>
        <tissue evidence="1">Whole animal</tissue>
    </source>
</reference>
<reference evidence="1" key="1">
    <citation type="journal article" date="2019" name="bioRxiv">
        <title>The Genome of the Zebra Mussel, Dreissena polymorpha: A Resource for Invasive Species Research.</title>
        <authorList>
            <person name="McCartney M.A."/>
            <person name="Auch B."/>
            <person name="Kono T."/>
            <person name="Mallez S."/>
            <person name="Zhang Y."/>
            <person name="Obille A."/>
            <person name="Becker A."/>
            <person name="Abrahante J.E."/>
            <person name="Garbe J."/>
            <person name="Badalamenti J.P."/>
            <person name="Herman A."/>
            <person name="Mangelson H."/>
            <person name="Liachko I."/>
            <person name="Sullivan S."/>
            <person name="Sone E.D."/>
            <person name="Koren S."/>
            <person name="Silverstein K.A.T."/>
            <person name="Beckman K.B."/>
            <person name="Gohl D.M."/>
        </authorList>
    </citation>
    <scope>NUCLEOTIDE SEQUENCE</scope>
    <source>
        <strain evidence="1">Duluth1</strain>
        <tissue evidence="1">Whole animal</tissue>
    </source>
</reference>
<protein>
    <submittedName>
        <fullName evidence="1">Uncharacterized protein</fullName>
    </submittedName>
</protein>
<evidence type="ECO:0000313" key="2">
    <source>
        <dbReference type="Proteomes" id="UP000828390"/>
    </source>
</evidence>
<dbReference type="EMBL" id="JAIWYP010000027">
    <property type="protein sequence ID" value="KAH3691992.1"/>
    <property type="molecule type" value="Genomic_DNA"/>
</dbReference>
<accession>A0A9D3Y132</accession>